<reference evidence="2" key="1">
    <citation type="journal article" date="2014" name="Int. J. Syst. Evol. Microbiol.">
        <title>Complete genome sequence of Corynebacterium casei LMG S-19264T (=DSM 44701T), isolated from a smear-ripened cheese.</title>
        <authorList>
            <consortium name="US DOE Joint Genome Institute (JGI-PGF)"/>
            <person name="Walter F."/>
            <person name="Albersmeier A."/>
            <person name="Kalinowski J."/>
            <person name="Ruckert C."/>
        </authorList>
    </citation>
    <scope>NUCLEOTIDE SEQUENCE</scope>
    <source>
        <strain evidence="2">KCTC 12113</strain>
    </source>
</reference>
<organism evidence="2 3">
    <name type="scientific">Arenibacter certesii</name>
    <dbReference type="NCBI Taxonomy" id="228955"/>
    <lineage>
        <taxon>Bacteria</taxon>
        <taxon>Pseudomonadati</taxon>
        <taxon>Bacteroidota</taxon>
        <taxon>Flavobacteriia</taxon>
        <taxon>Flavobacteriales</taxon>
        <taxon>Flavobacteriaceae</taxon>
        <taxon>Arenibacter</taxon>
    </lineage>
</organism>
<dbReference type="EMBL" id="BMWP01000008">
    <property type="protein sequence ID" value="GGW31234.1"/>
    <property type="molecule type" value="Genomic_DNA"/>
</dbReference>
<feature type="transmembrane region" description="Helical" evidence="1">
    <location>
        <begin position="183"/>
        <end position="204"/>
    </location>
</feature>
<keyword evidence="1" id="KW-1133">Transmembrane helix</keyword>
<evidence type="ECO:0000313" key="3">
    <source>
        <dbReference type="Proteomes" id="UP000634668"/>
    </source>
</evidence>
<evidence type="ECO:0000256" key="1">
    <source>
        <dbReference type="SAM" id="Phobius"/>
    </source>
</evidence>
<name>A0A918IWB3_9FLAO</name>
<proteinExistence type="predicted"/>
<gene>
    <name evidence="2" type="ORF">GCM10007383_15650</name>
</gene>
<dbReference type="PANTHER" id="PTHR37308:SF1">
    <property type="entry name" value="POLYPRENYL-PHOSPHATE TRANSPORTER"/>
    <property type="match status" value="1"/>
</dbReference>
<reference evidence="2" key="2">
    <citation type="submission" date="2020-09" db="EMBL/GenBank/DDBJ databases">
        <authorList>
            <person name="Sun Q."/>
            <person name="Kim S."/>
        </authorList>
    </citation>
    <scope>NUCLEOTIDE SEQUENCE</scope>
    <source>
        <strain evidence="2">KCTC 12113</strain>
    </source>
</reference>
<evidence type="ECO:0000313" key="2">
    <source>
        <dbReference type="EMBL" id="GGW31234.1"/>
    </source>
</evidence>
<feature type="transmembrane region" description="Helical" evidence="1">
    <location>
        <begin position="265"/>
        <end position="282"/>
    </location>
</feature>
<feature type="transmembrane region" description="Helical" evidence="1">
    <location>
        <begin position="58"/>
        <end position="80"/>
    </location>
</feature>
<dbReference type="InterPro" id="IPR007163">
    <property type="entry name" value="VCA0040-like"/>
</dbReference>
<protein>
    <submittedName>
        <fullName evidence="2">DUF368 domain-containing protein</fullName>
    </submittedName>
</protein>
<keyword evidence="1" id="KW-0812">Transmembrane</keyword>
<feature type="transmembrane region" description="Helical" evidence="1">
    <location>
        <begin position="110"/>
        <end position="128"/>
    </location>
</feature>
<feature type="transmembrane region" description="Helical" evidence="1">
    <location>
        <begin position="140"/>
        <end position="171"/>
    </location>
</feature>
<keyword evidence="1" id="KW-0472">Membrane</keyword>
<keyword evidence="3" id="KW-1185">Reference proteome</keyword>
<accession>A0A918IWB3</accession>
<dbReference type="PANTHER" id="PTHR37308">
    <property type="entry name" value="INTEGRAL MEMBRANE PROTEIN"/>
    <property type="match status" value="1"/>
</dbReference>
<feature type="transmembrane region" description="Helical" evidence="1">
    <location>
        <begin position="86"/>
        <end position="103"/>
    </location>
</feature>
<sequence length="289" mass="31651">MAMGAADVVPGVSGGTIAFISGIYEELITSINNVNLSLLKTLRTEGFKAFWTKVNGNFLLSLLVGIAISILSLAKFISWLLENQPIPLWSFFFGLVLASIFLVGKEINKWNLGTILTLILGAAIAYYITTLPPSKNTDSLVYLFFSGALAICAMILPGISGAFILVLLGSYKTILDAVHERDLKIVITVGLGAIFGLLSFAKLLKWMFTHYKNSTLSLLTGFIAGSLNKIWPWKEILETKLYGEKLVVLKEQNISPYAFEGDPQIMFAILLAITGFSLIFILEKLATKK</sequence>
<dbReference type="AlphaFoldDB" id="A0A918IWB3"/>
<dbReference type="Pfam" id="PF04018">
    <property type="entry name" value="VCA0040-like"/>
    <property type="match status" value="1"/>
</dbReference>
<dbReference type="Proteomes" id="UP000634668">
    <property type="component" value="Unassembled WGS sequence"/>
</dbReference>
<comment type="caution">
    <text evidence="2">The sequence shown here is derived from an EMBL/GenBank/DDBJ whole genome shotgun (WGS) entry which is preliminary data.</text>
</comment>